<evidence type="ECO:0000256" key="1">
    <source>
        <dbReference type="ARBA" id="ARBA00004429"/>
    </source>
</evidence>
<dbReference type="EMBL" id="JAAGOH010000003">
    <property type="protein sequence ID" value="NDY90275.1"/>
    <property type="molecule type" value="Genomic_DNA"/>
</dbReference>
<dbReference type="GO" id="GO:0022857">
    <property type="term" value="F:transmembrane transporter activity"/>
    <property type="evidence" value="ECO:0007669"/>
    <property type="project" value="UniProtKB-UniRule"/>
</dbReference>
<dbReference type="PANTHER" id="PTHR35011">
    <property type="entry name" value="2,3-DIKETO-L-GULONATE TRAP TRANSPORTER SMALL PERMEASE PROTEIN YIAM"/>
    <property type="match status" value="1"/>
</dbReference>
<comment type="similarity">
    <text evidence="8 9">Belongs to the TRAP transporter small permease family.</text>
</comment>
<keyword evidence="2 9" id="KW-0813">Transport</keyword>
<dbReference type="Pfam" id="PF04290">
    <property type="entry name" value="DctQ"/>
    <property type="match status" value="1"/>
</dbReference>
<organism evidence="11 12">
    <name type="scientific">Ideonella livida</name>
    <dbReference type="NCBI Taxonomy" id="2707176"/>
    <lineage>
        <taxon>Bacteria</taxon>
        <taxon>Pseudomonadati</taxon>
        <taxon>Pseudomonadota</taxon>
        <taxon>Betaproteobacteria</taxon>
        <taxon>Burkholderiales</taxon>
        <taxon>Sphaerotilaceae</taxon>
        <taxon>Ideonella</taxon>
    </lineage>
</organism>
<comment type="caution">
    <text evidence="11">The sequence shown here is derived from an EMBL/GenBank/DDBJ whole genome shotgun (WGS) entry which is preliminary data.</text>
</comment>
<evidence type="ECO:0000256" key="2">
    <source>
        <dbReference type="ARBA" id="ARBA00022448"/>
    </source>
</evidence>
<comment type="function">
    <text evidence="9">Part of the tripartite ATP-independent periplasmic (TRAP) transport system.</text>
</comment>
<evidence type="ECO:0000259" key="10">
    <source>
        <dbReference type="Pfam" id="PF04290"/>
    </source>
</evidence>
<feature type="transmembrane region" description="Helical" evidence="9">
    <location>
        <begin position="90"/>
        <end position="111"/>
    </location>
</feature>
<name>A0A7C9PF52_9BURK</name>
<keyword evidence="7 9" id="KW-0472">Membrane</keyword>
<keyword evidence="3" id="KW-1003">Cell membrane</keyword>
<evidence type="ECO:0000256" key="9">
    <source>
        <dbReference type="RuleBase" id="RU369079"/>
    </source>
</evidence>
<evidence type="ECO:0000256" key="7">
    <source>
        <dbReference type="ARBA" id="ARBA00023136"/>
    </source>
</evidence>
<keyword evidence="6 9" id="KW-1133">Transmembrane helix</keyword>
<evidence type="ECO:0000313" key="11">
    <source>
        <dbReference type="EMBL" id="NDY90275.1"/>
    </source>
</evidence>
<accession>A0A7C9PF52</accession>
<dbReference type="RefSeq" id="WP_163456136.1">
    <property type="nucleotide sequence ID" value="NZ_JAAGOH010000003.1"/>
</dbReference>
<dbReference type="InterPro" id="IPR007387">
    <property type="entry name" value="TRAP_DctQ"/>
</dbReference>
<evidence type="ECO:0000256" key="3">
    <source>
        <dbReference type="ARBA" id="ARBA00022475"/>
    </source>
</evidence>
<dbReference type="InterPro" id="IPR055348">
    <property type="entry name" value="DctQ"/>
</dbReference>
<protein>
    <recommendedName>
        <fullName evidence="9">TRAP transporter small permease protein</fullName>
    </recommendedName>
</protein>
<keyword evidence="5 9" id="KW-0812">Transmembrane</keyword>
<keyword evidence="4 9" id="KW-0997">Cell inner membrane</keyword>
<feature type="transmembrane region" description="Helical" evidence="9">
    <location>
        <begin position="51"/>
        <end position="70"/>
    </location>
</feature>
<feature type="domain" description="Tripartite ATP-independent periplasmic transporters DctQ component" evidence="10">
    <location>
        <begin position="27"/>
        <end position="154"/>
    </location>
</feature>
<comment type="subcellular location">
    <subcellularLocation>
        <location evidence="1 9">Cell inner membrane</location>
        <topology evidence="1 9">Multi-pass membrane protein</topology>
    </subcellularLocation>
</comment>
<dbReference type="GO" id="GO:0005886">
    <property type="term" value="C:plasma membrane"/>
    <property type="evidence" value="ECO:0007669"/>
    <property type="project" value="UniProtKB-SubCell"/>
</dbReference>
<feature type="transmembrane region" description="Helical" evidence="9">
    <location>
        <begin position="131"/>
        <end position="149"/>
    </location>
</feature>
<evidence type="ECO:0000256" key="8">
    <source>
        <dbReference type="ARBA" id="ARBA00038436"/>
    </source>
</evidence>
<dbReference type="PANTHER" id="PTHR35011:SF11">
    <property type="entry name" value="TRAP TRANSPORTER SMALL PERMEASE PROTEIN"/>
    <property type="match status" value="1"/>
</dbReference>
<comment type="subunit">
    <text evidence="9">The complex comprises the extracytoplasmic solute receptor protein and the two transmembrane proteins.</text>
</comment>
<evidence type="ECO:0000256" key="5">
    <source>
        <dbReference type="ARBA" id="ARBA00022692"/>
    </source>
</evidence>
<evidence type="ECO:0000256" key="4">
    <source>
        <dbReference type="ARBA" id="ARBA00022519"/>
    </source>
</evidence>
<dbReference type="Proteomes" id="UP000484255">
    <property type="component" value="Unassembled WGS sequence"/>
</dbReference>
<dbReference type="GO" id="GO:0015740">
    <property type="term" value="P:C4-dicarboxylate transport"/>
    <property type="evidence" value="ECO:0007669"/>
    <property type="project" value="TreeGrafter"/>
</dbReference>
<reference evidence="11 12" key="1">
    <citation type="submission" date="2020-02" db="EMBL/GenBank/DDBJ databases">
        <title>Ideonella bacterium strain TBM-1.</title>
        <authorList>
            <person name="Chen W.-M."/>
        </authorList>
    </citation>
    <scope>NUCLEOTIDE SEQUENCE [LARGE SCALE GENOMIC DNA]</scope>
    <source>
        <strain evidence="11 12">TBM-1</strain>
    </source>
</reference>
<feature type="transmembrane region" description="Helical" evidence="9">
    <location>
        <begin position="12"/>
        <end position="31"/>
    </location>
</feature>
<dbReference type="AlphaFoldDB" id="A0A7C9PF52"/>
<sequence length="179" mass="19795">MEPLFVRWMDRLYLAAIWIAGSAITLMALIIPWGVFSRYVMGTGSQWPEPIAILLMMQFTFIGAACAYRAGGHIAVNMLTEQLPQAVQALLVWVVDGLMLLICAFVTWYGTKLCLETWNQGVSELPWLPVGATYAALPIGSAVTLLFVLEKCLYGAQNTRAIVRYEEGLDDHAPAPQET</sequence>
<proteinExistence type="inferred from homology"/>
<evidence type="ECO:0000256" key="6">
    <source>
        <dbReference type="ARBA" id="ARBA00022989"/>
    </source>
</evidence>
<keyword evidence="12" id="KW-1185">Reference proteome</keyword>
<gene>
    <name evidence="11" type="ORF">G3A44_03595</name>
</gene>
<evidence type="ECO:0000313" key="12">
    <source>
        <dbReference type="Proteomes" id="UP000484255"/>
    </source>
</evidence>